<evidence type="ECO:0000259" key="3">
    <source>
        <dbReference type="PROSITE" id="PS51186"/>
    </source>
</evidence>
<feature type="domain" description="N-acetyltransferase" evidence="3">
    <location>
        <begin position="1"/>
        <end position="140"/>
    </location>
</feature>
<keyword evidence="1 4" id="KW-0808">Transferase</keyword>
<dbReference type="AlphaFoldDB" id="A0A1H9LHI3"/>
<dbReference type="InterPro" id="IPR050680">
    <property type="entry name" value="YpeA/RimI_acetyltransf"/>
</dbReference>
<dbReference type="Gene3D" id="3.40.630.30">
    <property type="match status" value="1"/>
</dbReference>
<dbReference type="GeneID" id="71073978"/>
<dbReference type="EMBL" id="FOGC01000011">
    <property type="protein sequence ID" value="SER10677.1"/>
    <property type="molecule type" value="Genomic_DNA"/>
</dbReference>
<name>A0A1H9LHI3_9GAMM</name>
<protein>
    <submittedName>
        <fullName evidence="4">Predicted N-acyltransferase, GNAT family</fullName>
    </submittedName>
</protein>
<dbReference type="Pfam" id="PF13673">
    <property type="entry name" value="Acetyltransf_10"/>
    <property type="match status" value="1"/>
</dbReference>
<sequence length="144" mass="16795">MTVKIEPITLEQCLDLRQHVLWPDRPRESLRLAEDNDDTARHFGLFVQDKLISCVSLFMTNNDCWVIRKFATLEEYQSRGYGTQLLQQTLAIVDQAGIKKVSLDSRRTAIRFYQKSGFQICSEPFIKDGVEFVKMQRYTDLSLQ</sequence>
<evidence type="ECO:0000256" key="2">
    <source>
        <dbReference type="ARBA" id="ARBA00023315"/>
    </source>
</evidence>
<dbReference type="Proteomes" id="UP000242515">
    <property type="component" value="Unassembled WGS sequence"/>
</dbReference>
<keyword evidence="5" id="KW-1185">Reference proteome</keyword>
<dbReference type="STRING" id="988801.SAMN05216522_111101"/>
<reference evidence="5" key="1">
    <citation type="submission" date="2016-10" db="EMBL/GenBank/DDBJ databases">
        <authorList>
            <person name="Varghese N."/>
            <person name="Submissions S."/>
        </authorList>
    </citation>
    <scope>NUCLEOTIDE SEQUENCE [LARGE SCALE GENOMIC DNA]</scope>
    <source>
        <strain evidence="5">8N4</strain>
    </source>
</reference>
<organism evidence="4 5">
    <name type="scientific">Rosenbergiella nectarea</name>
    <dbReference type="NCBI Taxonomy" id="988801"/>
    <lineage>
        <taxon>Bacteria</taxon>
        <taxon>Pseudomonadati</taxon>
        <taxon>Pseudomonadota</taxon>
        <taxon>Gammaproteobacteria</taxon>
        <taxon>Enterobacterales</taxon>
        <taxon>Erwiniaceae</taxon>
        <taxon>Rosenbergiella</taxon>
    </lineage>
</organism>
<dbReference type="InterPro" id="IPR000182">
    <property type="entry name" value="GNAT_dom"/>
</dbReference>
<dbReference type="OrthoDB" id="1178186at2"/>
<accession>A0A1H9LHI3</accession>
<dbReference type="RefSeq" id="WP_092677578.1">
    <property type="nucleotide sequence ID" value="NZ_FOGC01000011.1"/>
</dbReference>
<evidence type="ECO:0000256" key="1">
    <source>
        <dbReference type="ARBA" id="ARBA00022679"/>
    </source>
</evidence>
<dbReference type="GO" id="GO:0016747">
    <property type="term" value="F:acyltransferase activity, transferring groups other than amino-acyl groups"/>
    <property type="evidence" value="ECO:0007669"/>
    <property type="project" value="InterPro"/>
</dbReference>
<keyword evidence="2 4" id="KW-0012">Acyltransferase</keyword>
<dbReference type="PANTHER" id="PTHR43420:SF12">
    <property type="entry name" value="N-ACETYLTRANSFERASE DOMAIN-CONTAINING PROTEIN"/>
    <property type="match status" value="1"/>
</dbReference>
<dbReference type="CDD" id="cd04301">
    <property type="entry name" value="NAT_SF"/>
    <property type="match status" value="1"/>
</dbReference>
<dbReference type="PROSITE" id="PS51186">
    <property type="entry name" value="GNAT"/>
    <property type="match status" value="1"/>
</dbReference>
<proteinExistence type="predicted"/>
<evidence type="ECO:0000313" key="5">
    <source>
        <dbReference type="Proteomes" id="UP000242515"/>
    </source>
</evidence>
<gene>
    <name evidence="4" type="ORF">SAMN05216522_111101</name>
</gene>
<dbReference type="InterPro" id="IPR016181">
    <property type="entry name" value="Acyl_CoA_acyltransferase"/>
</dbReference>
<dbReference type="PANTHER" id="PTHR43420">
    <property type="entry name" value="ACETYLTRANSFERASE"/>
    <property type="match status" value="1"/>
</dbReference>
<dbReference type="SUPFAM" id="SSF55729">
    <property type="entry name" value="Acyl-CoA N-acyltransferases (Nat)"/>
    <property type="match status" value="1"/>
</dbReference>
<evidence type="ECO:0000313" key="4">
    <source>
        <dbReference type="EMBL" id="SER10677.1"/>
    </source>
</evidence>